<feature type="compositionally biased region" description="Basic and acidic residues" evidence="1">
    <location>
        <begin position="512"/>
        <end position="540"/>
    </location>
</feature>
<organism evidence="2 3">
    <name type="scientific">Seminavis robusta</name>
    <dbReference type="NCBI Taxonomy" id="568900"/>
    <lineage>
        <taxon>Eukaryota</taxon>
        <taxon>Sar</taxon>
        <taxon>Stramenopiles</taxon>
        <taxon>Ochrophyta</taxon>
        <taxon>Bacillariophyta</taxon>
        <taxon>Bacillariophyceae</taxon>
        <taxon>Bacillariophycidae</taxon>
        <taxon>Naviculales</taxon>
        <taxon>Naviculaceae</taxon>
        <taxon>Seminavis</taxon>
    </lineage>
</organism>
<comment type="caution">
    <text evidence="2">The sequence shown here is derived from an EMBL/GenBank/DDBJ whole genome shotgun (WGS) entry which is preliminary data.</text>
</comment>
<feature type="compositionally biased region" description="Basic and acidic residues" evidence="1">
    <location>
        <begin position="451"/>
        <end position="461"/>
    </location>
</feature>
<feature type="compositionally biased region" description="Polar residues" evidence="1">
    <location>
        <begin position="92"/>
        <end position="101"/>
    </location>
</feature>
<feature type="compositionally biased region" description="Acidic residues" evidence="1">
    <location>
        <begin position="414"/>
        <end position="428"/>
    </location>
</feature>
<feature type="compositionally biased region" description="Pro residues" evidence="1">
    <location>
        <begin position="304"/>
        <end position="317"/>
    </location>
</feature>
<name>A0A9N8DLS6_9STRA</name>
<evidence type="ECO:0000313" key="3">
    <source>
        <dbReference type="Proteomes" id="UP001153069"/>
    </source>
</evidence>
<feature type="compositionally biased region" description="Polar residues" evidence="1">
    <location>
        <begin position="440"/>
        <end position="449"/>
    </location>
</feature>
<feature type="region of interest" description="Disordered" evidence="1">
    <location>
        <begin position="1"/>
        <end position="61"/>
    </location>
</feature>
<feature type="region of interest" description="Disordered" evidence="1">
    <location>
        <begin position="841"/>
        <end position="889"/>
    </location>
</feature>
<feature type="compositionally biased region" description="Polar residues" evidence="1">
    <location>
        <begin position="363"/>
        <end position="374"/>
    </location>
</feature>
<evidence type="ECO:0000313" key="2">
    <source>
        <dbReference type="EMBL" id="CAB9504405.1"/>
    </source>
</evidence>
<protein>
    <submittedName>
        <fullName evidence="2">Uncharacterized protein</fullName>
    </submittedName>
</protein>
<feature type="compositionally biased region" description="Acidic residues" evidence="1">
    <location>
        <begin position="693"/>
        <end position="708"/>
    </location>
</feature>
<feature type="compositionally biased region" description="Basic and acidic residues" evidence="1">
    <location>
        <begin position="484"/>
        <end position="498"/>
    </location>
</feature>
<reference evidence="2" key="1">
    <citation type="submission" date="2020-06" db="EMBL/GenBank/DDBJ databases">
        <authorList>
            <consortium name="Plant Systems Biology data submission"/>
        </authorList>
    </citation>
    <scope>NUCLEOTIDE SEQUENCE</scope>
    <source>
        <strain evidence="2">D6</strain>
    </source>
</reference>
<feature type="region of interest" description="Disordered" evidence="1">
    <location>
        <begin position="363"/>
        <end position="382"/>
    </location>
</feature>
<gene>
    <name evidence="2" type="ORF">SEMRO_196_G083450.1</name>
</gene>
<dbReference type="AlphaFoldDB" id="A0A9N8DLS6"/>
<feature type="compositionally biased region" description="Basic and acidic residues" evidence="1">
    <location>
        <begin position="630"/>
        <end position="650"/>
    </location>
</feature>
<feature type="region of interest" description="Disordered" evidence="1">
    <location>
        <begin position="298"/>
        <end position="325"/>
    </location>
</feature>
<feature type="compositionally biased region" description="Low complexity" evidence="1">
    <location>
        <begin position="710"/>
        <end position="720"/>
    </location>
</feature>
<accession>A0A9N8DLS6</accession>
<feature type="region of interest" description="Disordered" evidence="1">
    <location>
        <begin position="81"/>
        <end position="101"/>
    </location>
</feature>
<feature type="compositionally biased region" description="Basic residues" evidence="1">
    <location>
        <begin position="854"/>
        <end position="880"/>
    </location>
</feature>
<dbReference type="OrthoDB" id="49590at2759"/>
<feature type="region of interest" description="Disordered" evidence="1">
    <location>
        <begin position="391"/>
        <end position="814"/>
    </location>
</feature>
<evidence type="ECO:0000256" key="1">
    <source>
        <dbReference type="SAM" id="MobiDB-lite"/>
    </source>
</evidence>
<feature type="compositionally biased region" description="Acidic residues" evidence="1">
    <location>
        <begin position="657"/>
        <end position="668"/>
    </location>
</feature>
<feature type="region of interest" description="Disordered" evidence="1">
    <location>
        <begin position="336"/>
        <end position="355"/>
    </location>
</feature>
<proteinExistence type="predicted"/>
<keyword evidence="3" id="KW-1185">Reference proteome</keyword>
<sequence>MGATESVFYEEGQPPTGSHRQYSPGPRPGRHPGGRQTNAQAGRRPTQKRARPPTTPVKTLEGVILGLPKVGKRTLLERLKGRDPFDNDELQKPQQSPEQNSTRAIIPYQAPDGFSLMERVQVKVEATQELYQNMENRLDFVIVLVNPKEDPRQVQIHIAKIISDLIQVQKMAIEQQQCDPSTLALRMCFLVNFRDVHNSKKKGGIQEGEIQQLIIALLQQSAEQILNPQQVLIQFGTISLYNCYGLSTLHQFLFDTFMHIKRKELEFQLTLVDEQLAKSREVPRVKYKDFLKMVNQAEDYSEDPQPPPPSYKGPKPPKASRHKPQLQQLAANGVANGAGPMVNLEGAASSTDDSAGRRRNILNVQEQAPPSTIDQVAPTPGNTRDALEAFLASDDEDEPAATKATIKSQTSRDDSDDDDFFYDEEALQDLDKSTQEEETQSPPNTNSRGSYRREQAKPEVIKEEDEDEVSSTGSQASKAEPGIQDEHESEHEETRAVDNENTQAAAVTPDQGRSEETVNGDSEKGATAEPKVEGGDHDSFGDPCEGDDDTKGEPNGGDQVPDGVPGGHGDQPSSRETEEDDDNSAEHDGTAEPPNAQNAEADSIEAKEGGSAEKIPETTATEEPEADTGQARKSDDADEPPNRGEGEADTPKAATTFDEDDDDFFVDDTEVKQSEVDQAASVGSINPLPDNAGNDDEEFFVSEADDGDYAAPVAPKPVAASQNDSDDEEFFIGSDDNQKDQEPKAENDRAPDVEKEAGDEVQSSSQTPKGEVSEEANDVSQAAPPVEDPVEQAAPPVEDKDTGSDIGTETNATAAQGSTLSAAAHAAIVAAQKEAELMLLQSQTVKPSKGEKKEKKKKKEAKKHAKAEKKEKKKEKKAKRVASEVEAND</sequence>
<dbReference type="Proteomes" id="UP001153069">
    <property type="component" value="Unassembled WGS sequence"/>
</dbReference>
<feature type="compositionally biased region" description="Basic and acidic residues" evidence="1">
    <location>
        <begin position="604"/>
        <end position="616"/>
    </location>
</feature>
<feature type="compositionally biased region" description="Basic and acidic residues" evidence="1">
    <location>
        <begin position="81"/>
        <end position="91"/>
    </location>
</feature>
<feature type="compositionally biased region" description="Basic and acidic residues" evidence="1">
    <location>
        <begin position="736"/>
        <end position="758"/>
    </location>
</feature>
<dbReference type="EMBL" id="CAICTM010000195">
    <property type="protein sequence ID" value="CAB9504405.1"/>
    <property type="molecule type" value="Genomic_DNA"/>
</dbReference>